<evidence type="ECO:0000313" key="1">
    <source>
        <dbReference type="EMBL" id="TPN88800.1"/>
    </source>
</evidence>
<dbReference type="OrthoDB" id="9859403at2"/>
<accession>A0A504JR30</accession>
<reference evidence="1 2" key="1">
    <citation type="submission" date="2019-06" db="EMBL/GenBank/DDBJ databases">
        <authorList>
            <person name="Meng X."/>
        </authorList>
    </citation>
    <scope>NUCLEOTIDE SEQUENCE [LARGE SCALE GENOMIC DNA]</scope>
    <source>
        <strain evidence="1 2">M625</strain>
    </source>
</reference>
<dbReference type="AlphaFoldDB" id="A0A504JR30"/>
<comment type="caution">
    <text evidence="1">The sequence shown here is derived from an EMBL/GenBank/DDBJ whole genome shotgun (WGS) entry which is preliminary data.</text>
</comment>
<dbReference type="EMBL" id="VFWZ01000001">
    <property type="protein sequence ID" value="TPN88800.1"/>
    <property type="molecule type" value="Genomic_DNA"/>
</dbReference>
<organism evidence="1 2">
    <name type="scientific">Aquimarina algicola</name>
    <dbReference type="NCBI Taxonomy" id="2589995"/>
    <lineage>
        <taxon>Bacteria</taxon>
        <taxon>Pseudomonadati</taxon>
        <taxon>Bacteroidota</taxon>
        <taxon>Flavobacteriia</taxon>
        <taxon>Flavobacteriales</taxon>
        <taxon>Flavobacteriaceae</taxon>
        <taxon>Aquimarina</taxon>
    </lineage>
</organism>
<sequence length="140" mass="16461">MEKYHTKYILGERGNENKLPHLLTDKKNRVTTIFRPGDRTNPHSNKYTHRNLDGFSFLGIIEIKGDDSLNTLPKYSHLFNVKIVERTCKSYKDLEIKDFFGAYPHIYNVTSLKKELFSIYGKIESEKITIYKLSYDFTES</sequence>
<proteinExistence type="predicted"/>
<dbReference type="RefSeq" id="WP_140588672.1">
    <property type="nucleotide sequence ID" value="NZ_VFWZ01000001.1"/>
</dbReference>
<gene>
    <name evidence="1" type="ORF">FHK87_00885</name>
</gene>
<dbReference type="Proteomes" id="UP000315540">
    <property type="component" value="Unassembled WGS sequence"/>
</dbReference>
<name>A0A504JR30_9FLAO</name>
<evidence type="ECO:0000313" key="2">
    <source>
        <dbReference type="Proteomes" id="UP000315540"/>
    </source>
</evidence>
<keyword evidence="2" id="KW-1185">Reference proteome</keyword>
<protein>
    <submittedName>
        <fullName evidence="1">Uncharacterized protein</fullName>
    </submittedName>
</protein>